<dbReference type="GO" id="GO:0005819">
    <property type="term" value="C:spindle"/>
    <property type="evidence" value="ECO:0007669"/>
    <property type="project" value="UniProtKB-SubCell"/>
</dbReference>
<dbReference type="Ensembl" id="ENSMCST00000014853.1">
    <property type="protein sequence ID" value="ENSMCSP00000014484.1"/>
    <property type="gene ID" value="ENSMCSG00000010233.1"/>
</dbReference>
<evidence type="ECO:0000256" key="6">
    <source>
        <dbReference type="ARBA" id="ARBA00022776"/>
    </source>
</evidence>
<evidence type="ECO:0000313" key="10">
    <source>
        <dbReference type="Ensembl" id="ENSMCSP00000014484.1"/>
    </source>
</evidence>
<dbReference type="PANTHER" id="PTHR31570">
    <property type="entry name" value="HAUS AUGMIN-LIKE COMPLEX SUBUNIT 1"/>
    <property type="match status" value="1"/>
</dbReference>
<comment type="similarity">
    <text evidence="2">Belongs to the HAUS1 family.</text>
</comment>
<evidence type="ECO:0000256" key="4">
    <source>
        <dbReference type="ARBA" id="ARBA00022618"/>
    </source>
</evidence>
<keyword evidence="7" id="KW-0175">Coiled coil</keyword>
<keyword evidence="8" id="KW-0206">Cytoskeleton</keyword>
<dbReference type="GO" id="GO:0051301">
    <property type="term" value="P:cell division"/>
    <property type="evidence" value="ECO:0007669"/>
    <property type="project" value="UniProtKB-KW"/>
</dbReference>
<keyword evidence="6" id="KW-0498">Mitosis</keyword>
<organism evidence="10 11">
    <name type="scientific">Malurus cyaneus samueli</name>
    <dbReference type="NCBI Taxonomy" id="2593467"/>
    <lineage>
        <taxon>Eukaryota</taxon>
        <taxon>Metazoa</taxon>
        <taxon>Chordata</taxon>
        <taxon>Craniata</taxon>
        <taxon>Vertebrata</taxon>
        <taxon>Euteleostomi</taxon>
        <taxon>Archelosauria</taxon>
        <taxon>Archosauria</taxon>
        <taxon>Dinosauria</taxon>
        <taxon>Saurischia</taxon>
        <taxon>Theropoda</taxon>
        <taxon>Coelurosauria</taxon>
        <taxon>Aves</taxon>
        <taxon>Neognathae</taxon>
        <taxon>Neoaves</taxon>
        <taxon>Telluraves</taxon>
        <taxon>Australaves</taxon>
        <taxon>Passeriformes</taxon>
        <taxon>Meliphagoidea</taxon>
        <taxon>Maluridae</taxon>
        <taxon>Malurus</taxon>
    </lineage>
</organism>
<dbReference type="GO" id="GO:0007098">
    <property type="term" value="P:centrosome cycle"/>
    <property type="evidence" value="ECO:0007669"/>
    <property type="project" value="TreeGrafter"/>
</dbReference>
<keyword evidence="3" id="KW-0963">Cytoplasm</keyword>
<evidence type="ECO:0000256" key="7">
    <source>
        <dbReference type="ARBA" id="ARBA00023054"/>
    </source>
</evidence>
<dbReference type="GO" id="GO:0005829">
    <property type="term" value="C:cytosol"/>
    <property type="evidence" value="ECO:0007669"/>
    <property type="project" value="TreeGrafter"/>
</dbReference>
<name>A0A8C5U025_9PASS</name>
<keyword evidence="4" id="KW-0132">Cell division</keyword>
<protein>
    <submittedName>
        <fullName evidence="10">Uncharacterized protein</fullName>
    </submittedName>
</protein>
<evidence type="ECO:0000313" key="11">
    <source>
        <dbReference type="Proteomes" id="UP000694560"/>
    </source>
</evidence>
<evidence type="ECO:0000256" key="2">
    <source>
        <dbReference type="ARBA" id="ARBA00005479"/>
    </source>
</evidence>
<evidence type="ECO:0000256" key="5">
    <source>
        <dbReference type="ARBA" id="ARBA00022701"/>
    </source>
</evidence>
<dbReference type="GO" id="GO:0005874">
    <property type="term" value="C:microtubule"/>
    <property type="evidence" value="ECO:0007669"/>
    <property type="project" value="UniProtKB-KW"/>
</dbReference>
<dbReference type="Proteomes" id="UP000694560">
    <property type="component" value="Unplaced"/>
</dbReference>
<dbReference type="InterPro" id="IPR026243">
    <property type="entry name" value="HAUS1"/>
</dbReference>
<dbReference type="PRINTS" id="PR02087">
    <property type="entry name" value="HAUSAUGMINL1"/>
</dbReference>
<evidence type="ECO:0000256" key="9">
    <source>
        <dbReference type="ARBA" id="ARBA00023306"/>
    </source>
</evidence>
<dbReference type="Pfam" id="PF25762">
    <property type="entry name" value="HAUS1"/>
    <property type="match status" value="1"/>
</dbReference>
<accession>A0A8C5U025</accession>
<dbReference type="GO" id="GO:0070652">
    <property type="term" value="C:HAUS complex"/>
    <property type="evidence" value="ECO:0007669"/>
    <property type="project" value="InterPro"/>
</dbReference>
<proteinExistence type="inferred from homology"/>
<evidence type="ECO:0000256" key="1">
    <source>
        <dbReference type="ARBA" id="ARBA00004186"/>
    </source>
</evidence>
<dbReference type="PANTHER" id="PTHR31570:SF1">
    <property type="entry name" value="HAUS AUGMIN-LIKE COMPLEX SUBUNIT 1"/>
    <property type="match status" value="1"/>
</dbReference>
<reference evidence="10" key="2">
    <citation type="submission" date="2025-09" db="UniProtKB">
        <authorList>
            <consortium name="Ensembl"/>
        </authorList>
    </citation>
    <scope>IDENTIFICATION</scope>
</reference>
<evidence type="ECO:0000256" key="3">
    <source>
        <dbReference type="ARBA" id="ARBA00022490"/>
    </source>
</evidence>
<dbReference type="AlphaFoldDB" id="A0A8C5U025"/>
<reference evidence="10" key="1">
    <citation type="submission" date="2025-08" db="UniProtKB">
        <authorList>
            <consortium name="Ensembl"/>
        </authorList>
    </citation>
    <scope>IDENTIFICATION</scope>
</reference>
<keyword evidence="5" id="KW-0493">Microtubule</keyword>
<keyword evidence="11" id="KW-1185">Reference proteome</keyword>
<sequence length="97" mass="11502">QVPREMREMKRDVTLWLKKIYGNARVPQYEVNERTVDILHEVMECNEERDKDISLLIEDFKEREAKYEAEGEFESPFLIICVKCGKKNNGSCDFQKA</sequence>
<evidence type="ECO:0000256" key="8">
    <source>
        <dbReference type="ARBA" id="ARBA00023212"/>
    </source>
</evidence>
<keyword evidence="9" id="KW-0131">Cell cycle</keyword>
<dbReference type="GO" id="GO:0051225">
    <property type="term" value="P:spindle assembly"/>
    <property type="evidence" value="ECO:0007669"/>
    <property type="project" value="InterPro"/>
</dbReference>
<dbReference type="OrthoDB" id="5372507at2759"/>
<comment type="subcellular location">
    <subcellularLocation>
        <location evidence="1">Cytoplasm</location>
        <location evidence="1">Cytoskeleton</location>
        <location evidence="1">Spindle</location>
    </subcellularLocation>
</comment>